<dbReference type="SFLD" id="SFLDG01140">
    <property type="entry name" value="C2.B:_Phosphomannomutase_and_P"/>
    <property type="match status" value="1"/>
</dbReference>
<dbReference type="Pfam" id="PF08282">
    <property type="entry name" value="Hydrolase_3"/>
    <property type="match status" value="1"/>
</dbReference>
<dbReference type="Proteomes" id="UP000450917">
    <property type="component" value="Unassembled WGS sequence"/>
</dbReference>
<dbReference type="CDD" id="cd07516">
    <property type="entry name" value="HAD_Pase"/>
    <property type="match status" value="1"/>
</dbReference>
<dbReference type="GO" id="GO:0000287">
    <property type="term" value="F:magnesium ion binding"/>
    <property type="evidence" value="ECO:0007669"/>
    <property type="project" value="TreeGrafter"/>
</dbReference>
<dbReference type="AlphaFoldDB" id="A0A7X2ZDT1"/>
<keyword evidence="2" id="KW-1185">Reference proteome</keyword>
<dbReference type="EMBL" id="WNZX01000021">
    <property type="protein sequence ID" value="MUG73079.1"/>
    <property type="molecule type" value="Genomic_DNA"/>
</dbReference>
<evidence type="ECO:0000313" key="2">
    <source>
        <dbReference type="Proteomes" id="UP000450917"/>
    </source>
</evidence>
<keyword evidence="1" id="KW-0378">Hydrolase</keyword>
<dbReference type="InterPro" id="IPR000150">
    <property type="entry name" value="Cof"/>
</dbReference>
<organism evidence="1 2">
    <name type="scientific">Paenibacillus validus</name>
    <dbReference type="NCBI Taxonomy" id="44253"/>
    <lineage>
        <taxon>Bacteria</taxon>
        <taxon>Bacillati</taxon>
        <taxon>Bacillota</taxon>
        <taxon>Bacilli</taxon>
        <taxon>Bacillales</taxon>
        <taxon>Paenibacillaceae</taxon>
        <taxon>Paenibacillus</taxon>
    </lineage>
</organism>
<gene>
    <name evidence="1" type="ORF">GNP93_20830</name>
</gene>
<dbReference type="PANTHER" id="PTHR10000:SF8">
    <property type="entry name" value="HAD SUPERFAMILY HYDROLASE-LIKE, TYPE 3"/>
    <property type="match status" value="1"/>
</dbReference>
<dbReference type="PROSITE" id="PS01228">
    <property type="entry name" value="COF_1"/>
    <property type="match status" value="1"/>
</dbReference>
<protein>
    <submittedName>
        <fullName evidence="1">Cof-type HAD-IIB family hydrolase</fullName>
    </submittedName>
</protein>
<dbReference type="InterPro" id="IPR006379">
    <property type="entry name" value="HAD-SF_hydro_IIB"/>
</dbReference>
<dbReference type="PANTHER" id="PTHR10000">
    <property type="entry name" value="PHOSPHOSERINE PHOSPHATASE"/>
    <property type="match status" value="1"/>
</dbReference>
<dbReference type="GO" id="GO:0016791">
    <property type="term" value="F:phosphatase activity"/>
    <property type="evidence" value="ECO:0007669"/>
    <property type="project" value="UniProtKB-ARBA"/>
</dbReference>
<dbReference type="Gene3D" id="3.40.50.1000">
    <property type="entry name" value="HAD superfamily/HAD-like"/>
    <property type="match status" value="1"/>
</dbReference>
<reference evidence="1 2" key="1">
    <citation type="submission" date="2019-11" db="EMBL/GenBank/DDBJ databases">
        <title>Draft genome sequences of five Paenibacillus species of dairy origin.</title>
        <authorList>
            <person name="Olajide A.M."/>
            <person name="Chen S."/>
            <person name="Lapointe G."/>
        </authorList>
    </citation>
    <scope>NUCLEOTIDE SEQUENCE [LARGE SCALE GENOMIC DNA]</scope>
    <source>
        <strain evidence="1 2">2CS3</strain>
    </source>
</reference>
<comment type="caution">
    <text evidence="1">The sequence shown here is derived from an EMBL/GenBank/DDBJ whole genome shotgun (WGS) entry which is preliminary data.</text>
</comment>
<proteinExistence type="predicted"/>
<name>A0A7X2ZDT1_9BACL</name>
<dbReference type="SFLD" id="SFLDS00003">
    <property type="entry name" value="Haloacid_Dehalogenase"/>
    <property type="match status" value="1"/>
</dbReference>
<dbReference type="GO" id="GO:0005829">
    <property type="term" value="C:cytosol"/>
    <property type="evidence" value="ECO:0007669"/>
    <property type="project" value="TreeGrafter"/>
</dbReference>
<dbReference type="SUPFAM" id="SSF56784">
    <property type="entry name" value="HAD-like"/>
    <property type="match status" value="1"/>
</dbReference>
<dbReference type="InterPro" id="IPR036412">
    <property type="entry name" value="HAD-like_sf"/>
</dbReference>
<evidence type="ECO:0000313" key="1">
    <source>
        <dbReference type="EMBL" id="MUG73079.1"/>
    </source>
</evidence>
<dbReference type="NCBIfam" id="TIGR00099">
    <property type="entry name" value="Cof-subfamily"/>
    <property type="match status" value="1"/>
</dbReference>
<accession>A0A7X2ZDT1</accession>
<dbReference type="RefSeq" id="WP_330164577.1">
    <property type="nucleotide sequence ID" value="NZ_JBDLZV010000001.1"/>
</dbReference>
<dbReference type="NCBIfam" id="TIGR01484">
    <property type="entry name" value="HAD-SF-IIB"/>
    <property type="match status" value="1"/>
</dbReference>
<sequence length="280" mass="31548">MDRKRFEGYLLVTDMDGTLLNAQKEISKENLAAIERFVAQGGLFTVATGRIVEPAGYFVKQLPVNAPAILYNGAVIYDYSREEAIWQSKLPDAGKAALQQVVEAFPGIGAEIYVQGEPYPYVLRENEWTARHRQIERFPYQPIDDVTKVPPDWLKVLFAWEPERLDQTSEAIVRLTEAAQIEWVRSDDRYFEMLARGATKGHALELLTDKIGIAMERCVAIGDHLNDLEMIRRAGIGVAVENAHPLLIEAANRKGKHHQEHAVADVIEWLEAQAEAEARS</sequence>
<dbReference type="Gene3D" id="3.30.1240.10">
    <property type="match status" value="1"/>
</dbReference>
<dbReference type="InterPro" id="IPR023214">
    <property type="entry name" value="HAD_sf"/>
</dbReference>